<proteinExistence type="predicted"/>
<dbReference type="AlphaFoldDB" id="A0AA38IE88"/>
<comment type="caution">
    <text evidence="5">The sequence shown here is derived from an EMBL/GenBank/DDBJ whole genome shotgun (WGS) entry which is preliminary data.</text>
</comment>
<gene>
    <name evidence="5" type="ORF">Zmor_018361</name>
</gene>
<protein>
    <recommendedName>
        <fullName evidence="7">Leucine-rich repeat neuronal protein 2</fullName>
    </recommendedName>
</protein>
<name>A0AA38IE88_9CUCU</name>
<reference evidence="5" key="1">
    <citation type="journal article" date="2023" name="G3 (Bethesda)">
        <title>Whole genome assemblies of Zophobas morio and Tenebrio molitor.</title>
        <authorList>
            <person name="Kaur S."/>
            <person name="Stinson S.A."/>
            <person name="diCenzo G.C."/>
        </authorList>
    </citation>
    <scope>NUCLEOTIDE SEQUENCE</scope>
    <source>
        <strain evidence="5">QUZm001</strain>
    </source>
</reference>
<dbReference type="InterPro" id="IPR001611">
    <property type="entry name" value="Leu-rich_rpt"/>
</dbReference>
<evidence type="ECO:0000256" key="1">
    <source>
        <dbReference type="ARBA" id="ARBA00022614"/>
    </source>
</evidence>
<evidence type="ECO:0000313" key="6">
    <source>
        <dbReference type="Proteomes" id="UP001168821"/>
    </source>
</evidence>
<dbReference type="Pfam" id="PF00560">
    <property type="entry name" value="LRR_1"/>
    <property type="match status" value="1"/>
</dbReference>
<keyword evidence="3" id="KW-0812">Transmembrane</keyword>
<dbReference type="InterPro" id="IPR032675">
    <property type="entry name" value="LRR_dom_sf"/>
</dbReference>
<evidence type="ECO:0000256" key="2">
    <source>
        <dbReference type="ARBA" id="ARBA00022737"/>
    </source>
</evidence>
<dbReference type="Proteomes" id="UP001168821">
    <property type="component" value="Unassembled WGS sequence"/>
</dbReference>
<keyword evidence="3" id="KW-0472">Membrane</keyword>
<evidence type="ECO:0000256" key="4">
    <source>
        <dbReference type="SAM" id="SignalP"/>
    </source>
</evidence>
<sequence>MYVYLVFSMLVGLAQSDPPFCPPCSCKSVEKTKFEVTCNQDVRDKLFQESSWIDSTNKTYPYKTLLVHNMPILTLDKKFPISNVSYLSLANNSIVNISDSIFSNLQDMITLDLSYNNIEQIHPDAFDGQYLLNEFRPLKSLKNLHLDHNRISSLSNDVFEHTPHIEFLTISHNPLDKIDHQTLVAITSLVYLKQLDLSYTGLSSLPDAFLHTPRYLEKLDLSGNQFHRIPETLGDSHNLSDLYFNNNPIVNLTEENGFPKIPTLKILHLSGMRKLLNITSRALSNLENLEELFCYDNPELTHIDKDALSAKRDGAEYETWPPIKKLYLQDNKLSYIDMQLILQWKDLTELDLTNNPWTCECENQWIVDELMPIYLRLDEQKAKRLRCGAPIEMVALTFYDVYKKETTMRCLDLYGHRPERDGALLVGILAGVLITIPVVLFLIYAYQRHWFGLFDNSPAGFSRQFYKKTTSEDGPF</sequence>
<feature type="chain" id="PRO_5041366363" description="Leucine-rich repeat neuronal protein 2" evidence="4">
    <location>
        <begin position="17"/>
        <end position="476"/>
    </location>
</feature>
<organism evidence="5 6">
    <name type="scientific">Zophobas morio</name>
    <dbReference type="NCBI Taxonomy" id="2755281"/>
    <lineage>
        <taxon>Eukaryota</taxon>
        <taxon>Metazoa</taxon>
        <taxon>Ecdysozoa</taxon>
        <taxon>Arthropoda</taxon>
        <taxon>Hexapoda</taxon>
        <taxon>Insecta</taxon>
        <taxon>Pterygota</taxon>
        <taxon>Neoptera</taxon>
        <taxon>Endopterygota</taxon>
        <taxon>Coleoptera</taxon>
        <taxon>Polyphaga</taxon>
        <taxon>Cucujiformia</taxon>
        <taxon>Tenebrionidae</taxon>
        <taxon>Zophobas</taxon>
    </lineage>
</organism>
<keyword evidence="1" id="KW-0433">Leucine-rich repeat</keyword>
<dbReference type="SUPFAM" id="SSF52058">
    <property type="entry name" value="L domain-like"/>
    <property type="match status" value="1"/>
</dbReference>
<accession>A0AA38IE88</accession>
<evidence type="ECO:0008006" key="7">
    <source>
        <dbReference type="Google" id="ProtNLM"/>
    </source>
</evidence>
<dbReference type="PROSITE" id="PS51450">
    <property type="entry name" value="LRR"/>
    <property type="match status" value="1"/>
</dbReference>
<dbReference type="PANTHER" id="PTHR24366:SF96">
    <property type="entry name" value="LEUCINE RICH REPEAT CONTAINING 53"/>
    <property type="match status" value="1"/>
</dbReference>
<dbReference type="PANTHER" id="PTHR24366">
    <property type="entry name" value="IG(IMMUNOGLOBULIN) AND LRR(LEUCINE RICH REPEAT) DOMAINS"/>
    <property type="match status" value="1"/>
</dbReference>
<feature type="transmembrane region" description="Helical" evidence="3">
    <location>
        <begin position="423"/>
        <end position="446"/>
    </location>
</feature>
<keyword evidence="6" id="KW-1185">Reference proteome</keyword>
<keyword evidence="4" id="KW-0732">Signal</keyword>
<evidence type="ECO:0000313" key="5">
    <source>
        <dbReference type="EMBL" id="KAJ3652392.1"/>
    </source>
</evidence>
<dbReference type="EMBL" id="JALNTZ010000005">
    <property type="protein sequence ID" value="KAJ3652392.1"/>
    <property type="molecule type" value="Genomic_DNA"/>
</dbReference>
<keyword evidence="3" id="KW-1133">Transmembrane helix</keyword>
<evidence type="ECO:0000256" key="3">
    <source>
        <dbReference type="SAM" id="Phobius"/>
    </source>
</evidence>
<dbReference type="InterPro" id="IPR003591">
    <property type="entry name" value="Leu-rich_rpt_typical-subtyp"/>
</dbReference>
<dbReference type="Pfam" id="PF13855">
    <property type="entry name" value="LRR_8"/>
    <property type="match status" value="2"/>
</dbReference>
<keyword evidence="2" id="KW-0677">Repeat</keyword>
<dbReference type="SMART" id="SM00369">
    <property type="entry name" value="LRR_TYP"/>
    <property type="match status" value="5"/>
</dbReference>
<feature type="signal peptide" evidence="4">
    <location>
        <begin position="1"/>
        <end position="16"/>
    </location>
</feature>
<dbReference type="Gene3D" id="3.80.10.10">
    <property type="entry name" value="Ribonuclease Inhibitor"/>
    <property type="match status" value="3"/>
</dbReference>